<dbReference type="Proteomes" id="UP000473091">
    <property type="component" value="Unassembled WGS sequence"/>
</dbReference>
<accession>A0A6M0LL99</accession>
<evidence type="ECO:0000259" key="1">
    <source>
        <dbReference type="PROSITE" id="PS50943"/>
    </source>
</evidence>
<evidence type="ECO:0000313" key="2">
    <source>
        <dbReference type="EMBL" id="NEX02763.1"/>
    </source>
</evidence>
<reference evidence="2 3" key="1">
    <citation type="submission" date="2019-09" db="EMBL/GenBank/DDBJ databases">
        <authorList>
            <person name="Pidcock S.E."/>
            <person name="Huws S.A."/>
        </authorList>
    </citation>
    <scope>NUCLEOTIDE SEQUENCE [LARGE SCALE GENOMIC DNA]</scope>
    <source>
        <strain evidence="2 3">MZ8</strain>
    </source>
</reference>
<dbReference type="Gene3D" id="1.10.260.40">
    <property type="entry name" value="lambda repressor-like DNA-binding domains"/>
    <property type="match status" value="1"/>
</dbReference>
<dbReference type="SMART" id="SM00530">
    <property type="entry name" value="HTH_XRE"/>
    <property type="match status" value="1"/>
</dbReference>
<protein>
    <submittedName>
        <fullName evidence="2">Helix-turn-helix transcriptional regulator</fullName>
    </submittedName>
</protein>
<evidence type="ECO:0000313" key="3">
    <source>
        <dbReference type="Proteomes" id="UP000473091"/>
    </source>
</evidence>
<dbReference type="EMBL" id="VTVE01000005">
    <property type="protein sequence ID" value="NEX02763.1"/>
    <property type="molecule type" value="Genomic_DNA"/>
</dbReference>
<dbReference type="InterPro" id="IPR010982">
    <property type="entry name" value="Lambda_DNA-bd_dom_sf"/>
</dbReference>
<feature type="domain" description="HTH cro/C1-type" evidence="1">
    <location>
        <begin position="11"/>
        <end position="66"/>
    </location>
</feature>
<dbReference type="PROSITE" id="PS50943">
    <property type="entry name" value="HTH_CROC1"/>
    <property type="match status" value="1"/>
</dbReference>
<dbReference type="AlphaFoldDB" id="A0A6M0LL99"/>
<dbReference type="GO" id="GO:0003677">
    <property type="term" value="F:DNA binding"/>
    <property type="evidence" value="ECO:0007669"/>
    <property type="project" value="InterPro"/>
</dbReference>
<dbReference type="RefSeq" id="WP_090489192.1">
    <property type="nucleotide sequence ID" value="NZ_VTVE01000005.1"/>
</dbReference>
<dbReference type="InterPro" id="IPR001387">
    <property type="entry name" value="Cro/C1-type_HTH"/>
</dbReference>
<proteinExistence type="predicted"/>
<sequence>MNVKDATVIRFKEILKERNIAINELATMSGVTPSTAYSMFDSSRRDISLITVKKFCDGLGITLEEFFNSKIFTELEPEIK</sequence>
<reference evidence="2 3" key="2">
    <citation type="submission" date="2020-03" db="EMBL/GenBank/DDBJ databases">
        <title>Investigating the evolutionary divergence of the Butyrivibrio group.</title>
        <authorList>
            <person name="Skvortsov T."/>
            <person name="Santos F.G."/>
            <person name="Ting K.S."/>
            <person name="Creevey C.J."/>
        </authorList>
    </citation>
    <scope>NUCLEOTIDE SEQUENCE [LARGE SCALE GENOMIC DNA]</scope>
    <source>
        <strain evidence="2 3">MZ8</strain>
    </source>
</reference>
<dbReference type="SUPFAM" id="SSF47413">
    <property type="entry name" value="lambda repressor-like DNA-binding domains"/>
    <property type="match status" value="1"/>
</dbReference>
<name>A0A6M0LL99_PSEXY</name>
<organism evidence="2 3">
    <name type="scientific">Pseudobutyrivibrio xylanivorans</name>
    <dbReference type="NCBI Taxonomy" id="185007"/>
    <lineage>
        <taxon>Bacteria</taxon>
        <taxon>Bacillati</taxon>
        <taxon>Bacillota</taxon>
        <taxon>Clostridia</taxon>
        <taxon>Lachnospirales</taxon>
        <taxon>Lachnospiraceae</taxon>
        <taxon>Pseudobutyrivibrio</taxon>
    </lineage>
</organism>
<comment type="caution">
    <text evidence="2">The sequence shown here is derived from an EMBL/GenBank/DDBJ whole genome shotgun (WGS) entry which is preliminary data.</text>
</comment>
<dbReference type="Pfam" id="PF01381">
    <property type="entry name" value="HTH_3"/>
    <property type="match status" value="1"/>
</dbReference>
<gene>
    <name evidence="2" type="ORF">F0Q01_12820</name>
</gene>
<dbReference type="CDD" id="cd00093">
    <property type="entry name" value="HTH_XRE"/>
    <property type="match status" value="1"/>
</dbReference>